<dbReference type="PATRIC" id="fig|405446.3.peg.140"/>
<name>A0A0R0CY93_9GAMM</name>
<organism evidence="1 2">
    <name type="scientific">Stenotrophomonas terrae</name>
    <dbReference type="NCBI Taxonomy" id="405446"/>
    <lineage>
        <taxon>Bacteria</taxon>
        <taxon>Pseudomonadati</taxon>
        <taxon>Pseudomonadota</taxon>
        <taxon>Gammaproteobacteria</taxon>
        <taxon>Lysobacterales</taxon>
        <taxon>Lysobacteraceae</taxon>
        <taxon>Stenotrophomonas</taxon>
    </lineage>
</organism>
<protein>
    <submittedName>
        <fullName evidence="1">Uncharacterized protein</fullName>
    </submittedName>
</protein>
<dbReference type="AlphaFoldDB" id="A0A0R0CY93"/>
<dbReference type="Pfam" id="PF22668">
    <property type="entry name" value="DUF7009"/>
    <property type="match status" value="1"/>
</dbReference>
<dbReference type="Proteomes" id="UP000051863">
    <property type="component" value="Unassembled WGS sequence"/>
</dbReference>
<dbReference type="EMBL" id="LDJJ01000010">
    <property type="protein sequence ID" value="KRG70817.1"/>
    <property type="molecule type" value="Genomic_DNA"/>
</dbReference>
<dbReference type="InterPro" id="IPR053825">
    <property type="entry name" value="DUF7009"/>
</dbReference>
<sequence>MKIQIQSQSLRLRIDESELARLLAGEVLENQTWLGTPGVLSQRLQLHDTVEALLDGDAHTLTVKLPREDVLALQARLPCRDGLSFALHTQAQPLQLQFDVDVRDSVRQRGVQRRSSADAVSLS</sequence>
<evidence type="ECO:0000313" key="1">
    <source>
        <dbReference type="EMBL" id="KRG70817.1"/>
    </source>
</evidence>
<dbReference type="RefSeq" id="WP_057627033.1">
    <property type="nucleotide sequence ID" value="NZ_LDJJ01000010.1"/>
</dbReference>
<dbReference type="OrthoDB" id="6025662at2"/>
<accession>A0A0R0CY93</accession>
<keyword evidence="2" id="KW-1185">Reference proteome</keyword>
<reference evidence="1 2" key="1">
    <citation type="submission" date="2015-05" db="EMBL/GenBank/DDBJ databases">
        <title>Genome sequencing and analysis of members of genus Stenotrophomonas.</title>
        <authorList>
            <person name="Patil P.P."/>
            <person name="Midha S."/>
            <person name="Patil P.B."/>
        </authorList>
    </citation>
    <scope>NUCLEOTIDE SEQUENCE [LARGE SCALE GENOMIC DNA]</scope>
    <source>
        <strain evidence="1 2">DSM 18941</strain>
    </source>
</reference>
<comment type="caution">
    <text evidence="1">The sequence shown here is derived from an EMBL/GenBank/DDBJ whole genome shotgun (WGS) entry which is preliminary data.</text>
</comment>
<gene>
    <name evidence="1" type="ORF">ABB27_04540</name>
</gene>
<evidence type="ECO:0000313" key="2">
    <source>
        <dbReference type="Proteomes" id="UP000051863"/>
    </source>
</evidence>
<proteinExistence type="predicted"/>